<dbReference type="Proteomes" id="UP000735302">
    <property type="component" value="Unassembled WGS sequence"/>
</dbReference>
<accession>A0AAV3YUZ6</accession>
<sequence>MDDRATYEINCDRSDMDDRATYEINCDRSDMDDRATYEINCDRSDMDDRATYEINSSPQRVISGFEAIRQARAPVVGLEPKQKGPYRFQGRFAFHCATDAP</sequence>
<organism evidence="1 2">
    <name type="scientific">Plakobranchus ocellatus</name>
    <dbReference type="NCBI Taxonomy" id="259542"/>
    <lineage>
        <taxon>Eukaryota</taxon>
        <taxon>Metazoa</taxon>
        <taxon>Spiralia</taxon>
        <taxon>Lophotrochozoa</taxon>
        <taxon>Mollusca</taxon>
        <taxon>Gastropoda</taxon>
        <taxon>Heterobranchia</taxon>
        <taxon>Euthyneura</taxon>
        <taxon>Panpulmonata</taxon>
        <taxon>Sacoglossa</taxon>
        <taxon>Placobranchoidea</taxon>
        <taxon>Plakobranchidae</taxon>
        <taxon>Plakobranchus</taxon>
    </lineage>
</organism>
<evidence type="ECO:0000313" key="1">
    <source>
        <dbReference type="EMBL" id="GFN86387.1"/>
    </source>
</evidence>
<gene>
    <name evidence="1" type="ORF">PoB_001289300</name>
</gene>
<evidence type="ECO:0000313" key="2">
    <source>
        <dbReference type="Proteomes" id="UP000735302"/>
    </source>
</evidence>
<keyword evidence="2" id="KW-1185">Reference proteome</keyword>
<comment type="caution">
    <text evidence="1">The sequence shown here is derived from an EMBL/GenBank/DDBJ whole genome shotgun (WGS) entry which is preliminary data.</text>
</comment>
<dbReference type="AlphaFoldDB" id="A0AAV3YUZ6"/>
<name>A0AAV3YUZ6_9GAST</name>
<reference evidence="1 2" key="1">
    <citation type="journal article" date="2021" name="Elife">
        <title>Chloroplast acquisition without the gene transfer in kleptoplastic sea slugs, Plakobranchus ocellatus.</title>
        <authorList>
            <person name="Maeda T."/>
            <person name="Takahashi S."/>
            <person name="Yoshida T."/>
            <person name="Shimamura S."/>
            <person name="Takaki Y."/>
            <person name="Nagai Y."/>
            <person name="Toyoda A."/>
            <person name="Suzuki Y."/>
            <person name="Arimoto A."/>
            <person name="Ishii H."/>
            <person name="Satoh N."/>
            <person name="Nishiyama T."/>
            <person name="Hasebe M."/>
            <person name="Maruyama T."/>
            <person name="Minagawa J."/>
            <person name="Obokata J."/>
            <person name="Shigenobu S."/>
        </authorList>
    </citation>
    <scope>NUCLEOTIDE SEQUENCE [LARGE SCALE GENOMIC DNA]</scope>
</reference>
<protein>
    <submittedName>
        <fullName evidence="1">Uncharacterized protein</fullName>
    </submittedName>
</protein>
<dbReference type="EMBL" id="BLXT01001517">
    <property type="protein sequence ID" value="GFN86387.1"/>
    <property type="molecule type" value="Genomic_DNA"/>
</dbReference>
<proteinExistence type="predicted"/>